<dbReference type="InterPro" id="IPR041662">
    <property type="entry name" value="SusD-like_2"/>
</dbReference>
<sequence length="527" mass="59025">MKKILFILVATGAISLTACKKSDFADSYANPSSVANSNVEKQFAGFLASNRWYVLPDYWNYFVVLRTTLNHYNQAVGWANSANQYVPGAASITDRWNNYYNFLAQFRELENIYAKLPEDDQKDRRIFMIAATIYLYDHTQKVVDLHGDIPWSEAGKMSANGGDYANSLPKYDKADAIYTKMLDDLKGFADELNTISIKNPIQEGFKNQDFVNNGDLAIWKKYCNSLRLRMLARVSGVTAFQSRVATETAAILGDPNKYPLITDNADNVLINVYNLNSEIHSKNFRTGLEDWDGNIAGKAMIDHMKTNSDPRLRAIFEPGANAGGVYNGLDPMLNSSTQTSLIAGGTMSIYNRSTLSRNQYFPGVLITAAEVSYLVAEAYLRAGNDAAAKTAYNKGIAQSTEFYYWLRTLSNDNVSGTLAPTNATEIAAYVASPGVKWENATTTAEKLKLLATQKWIHFNVVQPVESWAEIRRFDAPVFNFEVDNANAQKQPPYRWLYATAEQTYNTANYSTVKAQDNLTTKIFWDTK</sequence>
<dbReference type="PROSITE" id="PS51257">
    <property type="entry name" value="PROKAR_LIPOPROTEIN"/>
    <property type="match status" value="1"/>
</dbReference>
<reference evidence="1" key="2">
    <citation type="submission" date="2023-04" db="EMBL/GenBank/DDBJ databases">
        <title>Paracnuella aquatica gen. nov., sp. nov., a member of the family Chitinophagaceae isolated from a hot spring.</title>
        <authorList>
            <person name="Wang C."/>
        </authorList>
    </citation>
    <scope>NUCLEOTIDE SEQUENCE</scope>
    <source>
        <strain evidence="1">LB-8</strain>
    </source>
</reference>
<protein>
    <submittedName>
        <fullName evidence="1">SusD/RagB family nutrient-binding outer membrane lipoprotein</fullName>
    </submittedName>
</protein>
<dbReference type="SUPFAM" id="SSF48452">
    <property type="entry name" value="TPR-like"/>
    <property type="match status" value="1"/>
</dbReference>
<organism evidence="1 2">
    <name type="scientific">Paraflavisolibacter caeni</name>
    <dbReference type="NCBI Taxonomy" id="2982496"/>
    <lineage>
        <taxon>Bacteria</taxon>
        <taxon>Pseudomonadati</taxon>
        <taxon>Bacteroidota</taxon>
        <taxon>Chitinophagia</taxon>
        <taxon>Chitinophagales</taxon>
        <taxon>Chitinophagaceae</taxon>
        <taxon>Paraflavisolibacter</taxon>
    </lineage>
</organism>
<comment type="caution">
    <text evidence="1">The sequence shown here is derived from an EMBL/GenBank/DDBJ whole genome shotgun (WGS) entry which is preliminary data.</text>
</comment>
<dbReference type="EMBL" id="JAOTIF010000003">
    <property type="protein sequence ID" value="MCU7548783.1"/>
    <property type="molecule type" value="Genomic_DNA"/>
</dbReference>
<dbReference type="AlphaFoldDB" id="A0A9X3BHG7"/>
<proteinExistence type="predicted"/>
<evidence type="ECO:0000313" key="2">
    <source>
        <dbReference type="Proteomes" id="UP001155483"/>
    </source>
</evidence>
<dbReference type="Pfam" id="PF12771">
    <property type="entry name" value="SusD-like_2"/>
    <property type="match status" value="1"/>
</dbReference>
<accession>A0A9X3BHG7</accession>
<dbReference type="Gene3D" id="1.25.40.390">
    <property type="match status" value="1"/>
</dbReference>
<reference evidence="1" key="1">
    <citation type="submission" date="2022-09" db="EMBL/GenBank/DDBJ databases">
        <authorList>
            <person name="Yuan C."/>
            <person name="Ke Z."/>
        </authorList>
    </citation>
    <scope>NUCLEOTIDE SEQUENCE</scope>
    <source>
        <strain evidence="1">LB-8</strain>
    </source>
</reference>
<evidence type="ECO:0000313" key="1">
    <source>
        <dbReference type="EMBL" id="MCU7548783.1"/>
    </source>
</evidence>
<dbReference type="RefSeq" id="WP_279296228.1">
    <property type="nucleotide sequence ID" value="NZ_JAOTIF010000003.1"/>
</dbReference>
<keyword evidence="1" id="KW-0449">Lipoprotein</keyword>
<gene>
    <name evidence="1" type="ORF">OCK74_06620</name>
</gene>
<keyword evidence="2" id="KW-1185">Reference proteome</keyword>
<dbReference type="Proteomes" id="UP001155483">
    <property type="component" value="Unassembled WGS sequence"/>
</dbReference>
<name>A0A9X3BHG7_9BACT</name>
<dbReference type="InterPro" id="IPR011990">
    <property type="entry name" value="TPR-like_helical_dom_sf"/>
</dbReference>